<name>A0A161JW62_STRLU</name>
<sequence>MPSDAPGPGPVPGPRTPPGAGPALPGPRVPQDLWARWYARELGWPAEAGPPARLVTGVAFDALELPAEAGRETLRRMGAETGPVALAGRRAYFLVAPGNADELPGLLEWLEWGGIHLDLRILGAEGRMTAPAPPAWRDDADAAVWLRAPRPDHGAESALPALHRSPMGGAGGCPCLARLVATAAAACHRARLLDAARGHRPEPDAVKPAAPLKAAQRAIQRLASS</sequence>
<gene>
    <name evidence="2" type="ORF">SLA_3291</name>
</gene>
<dbReference type="KEGG" id="slau:SLA_3291"/>
<dbReference type="NCBIfam" id="NF040464">
    <property type="entry name" value="SCO3374_fam"/>
    <property type="match status" value="1"/>
</dbReference>
<proteinExistence type="predicted"/>
<evidence type="ECO:0000313" key="2">
    <source>
        <dbReference type="EMBL" id="BAU84202.1"/>
    </source>
</evidence>
<dbReference type="EMBL" id="AP017424">
    <property type="protein sequence ID" value="BAU84202.1"/>
    <property type="molecule type" value="Genomic_DNA"/>
</dbReference>
<accession>A0A161JW62</accession>
<dbReference type="Proteomes" id="UP000217676">
    <property type="component" value="Chromosome"/>
</dbReference>
<reference evidence="2 3" key="1">
    <citation type="journal article" date="2016" name="Genome Announc.">
        <title>Complete Genome Sequence of Thiostrepton-Producing Streptomyces laurentii ATCC 31255.</title>
        <authorList>
            <person name="Doi K."/>
            <person name="Fujino Y."/>
            <person name="Nagayoshi Y."/>
            <person name="Ohshima T."/>
            <person name="Ogata S."/>
        </authorList>
    </citation>
    <scope>NUCLEOTIDE SEQUENCE [LARGE SCALE GENOMIC DNA]</scope>
    <source>
        <strain evidence="2 3">ATCC 31255</strain>
    </source>
</reference>
<dbReference type="AlphaFoldDB" id="A0A161JW62"/>
<organism evidence="2 3">
    <name type="scientific">Streptomyces laurentii</name>
    <dbReference type="NCBI Taxonomy" id="39478"/>
    <lineage>
        <taxon>Bacteria</taxon>
        <taxon>Bacillati</taxon>
        <taxon>Actinomycetota</taxon>
        <taxon>Actinomycetes</taxon>
        <taxon>Kitasatosporales</taxon>
        <taxon>Streptomycetaceae</taxon>
        <taxon>Streptomyces</taxon>
    </lineage>
</organism>
<feature type="region of interest" description="Disordered" evidence="1">
    <location>
        <begin position="1"/>
        <end position="28"/>
    </location>
</feature>
<keyword evidence="3" id="KW-1185">Reference proteome</keyword>
<evidence type="ECO:0000256" key="1">
    <source>
        <dbReference type="SAM" id="MobiDB-lite"/>
    </source>
</evidence>
<evidence type="ECO:0000313" key="3">
    <source>
        <dbReference type="Proteomes" id="UP000217676"/>
    </source>
</evidence>
<protein>
    <submittedName>
        <fullName evidence="2">Proline-rich protein</fullName>
    </submittedName>
</protein>
<dbReference type="InterPro" id="IPR047919">
    <property type="entry name" value="SCO3374-like"/>
</dbReference>